<accession>A0A844QIX4</accession>
<evidence type="ECO:0000313" key="1">
    <source>
        <dbReference type="EMBL" id="MVA97973.1"/>
    </source>
</evidence>
<organism evidence="1 2">
    <name type="scientific">Nitratireductor arenosus</name>
    <dbReference type="NCBI Taxonomy" id="2682096"/>
    <lineage>
        <taxon>Bacteria</taxon>
        <taxon>Pseudomonadati</taxon>
        <taxon>Pseudomonadota</taxon>
        <taxon>Alphaproteobacteria</taxon>
        <taxon>Hyphomicrobiales</taxon>
        <taxon>Phyllobacteriaceae</taxon>
        <taxon>Nitratireductor</taxon>
    </lineage>
</organism>
<dbReference type="Proteomes" id="UP000463224">
    <property type="component" value="Unassembled WGS sequence"/>
</dbReference>
<protein>
    <submittedName>
        <fullName evidence="1">Uncharacterized protein</fullName>
    </submittedName>
</protein>
<dbReference type="EMBL" id="WPHG01000003">
    <property type="protein sequence ID" value="MVA97973.1"/>
    <property type="molecule type" value="Genomic_DNA"/>
</dbReference>
<name>A0A844QIX4_9HYPH</name>
<sequence length="69" mass="7677">MSSIETISIDIYPWAAPTEAQRAWFDALSSEEKREVLRAALEEGFESPASQKSIDDIIKEARADLSHAP</sequence>
<comment type="caution">
    <text evidence="1">The sequence shown here is derived from an EMBL/GenBank/DDBJ whole genome shotgun (WGS) entry which is preliminary data.</text>
</comment>
<evidence type="ECO:0000313" key="2">
    <source>
        <dbReference type="Proteomes" id="UP000463224"/>
    </source>
</evidence>
<keyword evidence="2" id="KW-1185">Reference proteome</keyword>
<dbReference type="RefSeq" id="WP_156712962.1">
    <property type="nucleotide sequence ID" value="NZ_WPHG01000003.1"/>
</dbReference>
<reference evidence="1 2" key="1">
    <citation type="submission" date="2019-12" db="EMBL/GenBank/DDBJ databases">
        <title>Nitratireductor arenosus sp. nov., Isolated from sea sand, Jeju island, South Korea.</title>
        <authorList>
            <person name="Kim W."/>
        </authorList>
    </citation>
    <scope>NUCLEOTIDE SEQUENCE [LARGE SCALE GENOMIC DNA]</scope>
    <source>
        <strain evidence="1 2">CAU 1489</strain>
    </source>
</reference>
<proteinExistence type="predicted"/>
<dbReference type="AlphaFoldDB" id="A0A844QIX4"/>
<gene>
    <name evidence="1" type="ORF">GN330_12030</name>
</gene>